<accession>A0A0A3IIM4</accession>
<dbReference type="eggNOG" id="ENOG5030BYB">
    <property type="taxonomic scope" value="Bacteria"/>
</dbReference>
<organism evidence="1 2">
    <name type="scientific">Ureibacillus sinduriensis BLB-1 = JCM 15800</name>
    <dbReference type="NCBI Taxonomy" id="1384057"/>
    <lineage>
        <taxon>Bacteria</taxon>
        <taxon>Bacillati</taxon>
        <taxon>Bacillota</taxon>
        <taxon>Bacilli</taxon>
        <taxon>Bacillales</taxon>
        <taxon>Caryophanaceae</taxon>
        <taxon>Ureibacillus</taxon>
    </lineage>
</organism>
<name>A0A0A3IIM4_9BACL</name>
<comment type="caution">
    <text evidence="1">The sequence shown here is derived from an EMBL/GenBank/DDBJ whole genome shotgun (WGS) entry which is preliminary data.</text>
</comment>
<keyword evidence="2" id="KW-1185">Reference proteome</keyword>
<protein>
    <submittedName>
        <fullName evidence="1">Uncharacterized protein</fullName>
    </submittedName>
</protein>
<evidence type="ECO:0000313" key="2">
    <source>
        <dbReference type="Proteomes" id="UP000030408"/>
    </source>
</evidence>
<gene>
    <name evidence="1" type="ORF">CD33_16665</name>
</gene>
<dbReference type="EMBL" id="JPVO01000054">
    <property type="protein sequence ID" value="KGR74712.1"/>
    <property type="molecule type" value="Genomic_DNA"/>
</dbReference>
<evidence type="ECO:0000313" key="1">
    <source>
        <dbReference type="EMBL" id="KGR74712.1"/>
    </source>
</evidence>
<proteinExistence type="predicted"/>
<sequence>MSLTKTEAEKLFSLGFKRPEYADEVYPQDFYEYNNGTWVIGGRIIPSSTLLCNEDVYRHGVWIPSTIDLVTWLEEMDCKFILTYDGSSYMVEVSTANNQMFKGKGISIEMSLFKAIIKILQTYGGAPVQKSYKVIEVDFIEREDI</sequence>
<dbReference type="RefSeq" id="WP_036202225.1">
    <property type="nucleotide sequence ID" value="NZ_AVCY01000002.1"/>
</dbReference>
<reference evidence="1 2" key="1">
    <citation type="submission" date="2014-02" db="EMBL/GenBank/DDBJ databases">
        <title>Draft genome sequence of Lysinibacillus sinduriensis JCM 15800.</title>
        <authorList>
            <person name="Zhang F."/>
            <person name="Wang G."/>
            <person name="Zhang L."/>
        </authorList>
    </citation>
    <scope>NUCLEOTIDE SEQUENCE [LARGE SCALE GENOMIC DNA]</scope>
    <source>
        <strain evidence="1 2">JCM 15800</strain>
    </source>
</reference>
<dbReference type="OrthoDB" id="2607708at2"/>
<dbReference type="AlphaFoldDB" id="A0A0A3IIM4"/>
<dbReference type="Proteomes" id="UP000030408">
    <property type="component" value="Unassembled WGS sequence"/>
</dbReference>